<dbReference type="InterPro" id="IPR000383">
    <property type="entry name" value="Xaa-Pro-like_dom"/>
</dbReference>
<dbReference type="Pfam" id="PF02129">
    <property type="entry name" value="Peptidase_S15"/>
    <property type="match status" value="1"/>
</dbReference>
<evidence type="ECO:0000256" key="1">
    <source>
        <dbReference type="SAM" id="MobiDB-lite"/>
    </source>
</evidence>
<name>A0ABP6JT09_9ACTN</name>
<feature type="domain" description="Xaa-Pro dipeptidyl-peptidase-like" evidence="2">
    <location>
        <begin position="57"/>
        <end position="119"/>
    </location>
</feature>
<dbReference type="EMBL" id="BAAAUD010000031">
    <property type="protein sequence ID" value="GAA2941999.1"/>
    <property type="molecule type" value="Genomic_DNA"/>
</dbReference>
<dbReference type="InterPro" id="IPR029058">
    <property type="entry name" value="AB_hydrolase_fold"/>
</dbReference>
<evidence type="ECO:0000259" key="2">
    <source>
        <dbReference type="Pfam" id="PF02129"/>
    </source>
</evidence>
<dbReference type="Gene3D" id="3.40.50.1820">
    <property type="entry name" value="alpha/beta hydrolase"/>
    <property type="match status" value="1"/>
</dbReference>
<reference evidence="4" key="1">
    <citation type="journal article" date="2019" name="Int. J. Syst. Evol. Microbiol.">
        <title>The Global Catalogue of Microorganisms (GCM) 10K type strain sequencing project: providing services to taxonomists for standard genome sequencing and annotation.</title>
        <authorList>
            <consortium name="The Broad Institute Genomics Platform"/>
            <consortium name="The Broad Institute Genome Sequencing Center for Infectious Disease"/>
            <person name="Wu L."/>
            <person name="Ma J."/>
        </authorList>
    </citation>
    <scope>NUCLEOTIDE SEQUENCE [LARGE SCALE GENOMIC DNA]</scope>
    <source>
        <strain evidence="4">JCM 9088</strain>
    </source>
</reference>
<feature type="compositionally biased region" description="Low complexity" evidence="1">
    <location>
        <begin position="167"/>
        <end position="190"/>
    </location>
</feature>
<feature type="region of interest" description="Disordered" evidence="1">
    <location>
        <begin position="1"/>
        <end position="34"/>
    </location>
</feature>
<sequence length="190" mass="20232">MRKPPPRAVRSSARGDTAVDDAPDHGIVGGNPAGLARRRHSEEDIARLLAWCACRNGVLLATDAYGAGPRPAPAVLVRLPYHKNSRYVFFEKVAERFTERGCVMAVQDVRGKFRPQGETLGWTGEAVVGRRPALRASVPRATCTNSVPGVASHDTGSGRQPLRPEGAGHSRTSGSTTAATRSGRTSPSVR</sequence>
<organism evidence="3 4">
    <name type="scientific">Streptomyces enissocaesilis</name>
    <dbReference type="NCBI Taxonomy" id="332589"/>
    <lineage>
        <taxon>Bacteria</taxon>
        <taxon>Bacillati</taxon>
        <taxon>Actinomycetota</taxon>
        <taxon>Actinomycetes</taxon>
        <taxon>Kitasatosporales</taxon>
        <taxon>Streptomycetaceae</taxon>
        <taxon>Streptomyces</taxon>
        <taxon>Streptomyces rochei group</taxon>
    </lineage>
</organism>
<dbReference type="RefSeq" id="WP_425577236.1">
    <property type="nucleotide sequence ID" value="NZ_BAAAUD010000031.1"/>
</dbReference>
<feature type="region of interest" description="Disordered" evidence="1">
    <location>
        <begin position="142"/>
        <end position="190"/>
    </location>
</feature>
<keyword evidence="4" id="KW-1185">Reference proteome</keyword>
<evidence type="ECO:0000313" key="3">
    <source>
        <dbReference type="EMBL" id="GAA2941999.1"/>
    </source>
</evidence>
<protein>
    <recommendedName>
        <fullName evidence="2">Xaa-Pro dipeptidyl-peptidase-like domain-containing protein</fullName>
    </recommendedName>
</protein>
<comment type="caution">
    <text evidence="3">The sequence shown here is derived from an EMBL/GenBank/DDBJ whole genome shotgun (WGS) entry which is preliminary data.</text>
</comment>
<evidence type="ECO:0000313" key="4">
    <source>
        <dbReference type="Proteomes" id="UP001500403"/>
    </source>
</evidence>
<proteinExistence type="predicted"/>
<gene>
    <name evidence="3" type="ORF">GCM10010446_29050</name>
</gene>
<dbReference type="Proteomes" id="UP001500403">
    <property type="component" value="Unassembled WGS sequence"/>
</dbReference>
<accession>A0ABP6JT09</accession>